<dbReference type="Gene3D" id="2.50.20.20">
    <property type="match status" value="1"/>
</dbReference>
<organism evidence="1 2">
    <name type="scientific">Micromonospora siamensis</name>
    <dbReference type="NCBI Taxonomy" id="299152"/>
    <lineage>
        <taxon>Bacteria</taxon>
        <taxon>Bacillati</taxon>
        <taxon>Actinomycetota</taxon>
        <taxon>Actinomycetes</taxon>
        <taxon>Micromonosporales</taxon>
        <taxon>Micromonosporaceae</taxon>
        <taxon>Micromonospora</taxon>
    </lineage>
</organism>
<dbReference type="AlphaFoldDB" id="A0A1C5HD99"/>
<evidence type="ECO:0008006" key="3">
    <source>
        <dbReference type="Google" id="ProtNLM"/>
    </source>
</evidence>
<gene>
    <name evidence="1" type="ORF">GA0074704_1496</name>
</gene>
<dbReference type="Proteomes" id="UP000198210">
    <property type="component" value="Chromosome I"/>
</dbReference>
<dbReference type="PROSITE" id="PS51257">
    <property type="entry name" value="PROKAR_LIPOPROTEIN"/>
    <property type="match status" value="1"/>
</dbReference>
<reference evidence="1 2" key="1">
    <citation type="submission" date="2016-06" db="EMBL/GenBank/DDBJ databases">
        <authorList>
            <person name="Kjaerup R.B."/>
            <person name="Dalgaard T.S."/>
            <person name="Juul-Madsen H.R."/>
        </authorList>
    </citation>
    <scope>NUCLEOTIDE SEQUENCE [LARGE SCALE GENOMIC DNA]</scope>
    <source>
        <strain evidence="1 2">DSM 45097</strain>
    </source>
</reference>
<dbReference type="EMBL" id="LT607751">
    <property type="protein sequence ID" value="SCG43923.1"/>
    <property type="molecule type" value="Genomic_DNA"/>
</dbReference>
<evidence type="ECO:0000313" key="1">
    <source>
        <dbReference type="EMBL" id="SCG43923.1"/>
    </source>
</evidence>
<name>A0A1C5HD99_9ACTN</name>
<keyword evidence="2" id="KW-1185">Reference proteome</keyword>
<evidence type="ECO:0000313" key="2">
    <source>
        <dbReference type="Proteomes" id="UP000198210"/>
    </source>
</evidence>
<proteinExistence type="predicted"/>
<sequence>MPDGTPKENHVNLRSWSAGLLAAALFVPTLTACKTDTDSSTDAGSTAPAVPADPKEALLASTKEIQKGNFTFTMAGADFTGGGKVHLPTKSAEIKMGSPESAADEASMDMHLVVKDTDSWVKLDLGPMGDSIPAFKAMKGKYQHLDRTRIKDADELSFDLEDVDPGDSDEMIKTISDVRKTGEGSYEGTLDVSKATDLDAIDAPTVKALGAKAAALPFTAKLDPQGRLTEFAVQVPAAGDNPAQTMKTTYADYGTATEVQAPPAAQVVEASEQTYRMFNN</sequence>
<protein>
    <recommendedName>
        <fullName evidence="3">Lipoprotein</fullName>
    </recommendedName>
</protein>
<accession>A0A1C5HD99</accession>